<reference evidence="1 2" key="1">
    <citation type="submission" date="2015-09" db="EMBL/GenBank/DDBJ databases">
        <authorList>
            <consortium name="Swine Surveillance"/>
        </authorList>
    </citation>
    <scope>NUCLEOTIDE SEQUENCE [LARGE SCALE GENOMIC DNA]</scope>
    <source>
        <strain evidence="1 2">CECT 7688</strain>
    </source>
</reference>
<dbReference type="InterPro" id="IPR021466">
    <property type="entry name" value="Put_rhamnosyl_transferase"/>
</dbReference>
<protein>
    <recommendedName>
        <fullName evidence="3">Rhamnosyl transferase</fullName>
    </recommendedName>
</protein>
<name>A0A0P1EQD6_9RHOB</name>
<dbReference type="STRING" id="321267.SHM7688_02073"/>
<dbReference type="Proteomes" id="UP000054823">
    <property type="component" value="Unassembled WGS sequence"/>
</dbReference>
<gene>
    <name evidence="1" type="ORF">SHM7688_02073</name>
</gene>
<evidence type="ECO:0000313" key="2">
    <source>
        <dbReference type="Proteomes" id="UP000054823"/>
    </source>
</evidence>
<keyword evidence="2" id="KW-1185">Reference proteome</keyword>
<proteinExistence type="predicted"/>
<evidence type="ECO:0000313" key="1">
    <source>
        <dbReference type="EMBL" id="CUH52626.1"/>
    </source>
</evidence>
<organism evidence="1 2">
    <name type="scientific">Shimia marina</name>
    <dbReference type="NCBI Taxonomy" id="321267"/>
    <lineage>
        <taxon>Bacteria</taxon>
        <taxon>Pseudomonadati</taxon>
        <taxon>Pseudomonadota</taxon>
        <taxon>Alphaproteobacteria</taxon>
        <taxon>Rhodobacterales</taxon>
        <taxon>Roseobacteraceae</taxon>
    </lineage>
</organism>
<accession>A0A0P1EQD6</accession>
<sequence>MIDSKDMQVIGLCRFSYPALGGFQVEHDTIEDRIAFLYQEDRLEERFQLMETVALPCLKAQTDQNFEMILLIGDTLTKRHVERLHDLTTDIPQITIVAHPPEPHRPLMKKLLNGARKDPKAPCLQFRHDDDDAISVDFFERLRAAAEDVAPLLPQHRTVAFDWNRGYIAEMSSAGIAAADTVRNLYVASLGMYVRGGCDLTIMNFRHGIMNQFMPTLSFTDTPMWVRTHNGYNDSRQKKVKPVPVTPLTGEEAAQFKSRFAIDADQVRTVFA</sequence>
<dbReference type="AlphaFoldDB" id="A0A0P1EQD6"/>
<dbReference type="EMBL" id="CYPW01000018">
    <property type="protein sequence ID" value="CUH52626.1"/>
    <property type="molecule type" value="Genomic_DNA"/>
</dbReference>
<dbReference type="Pfam" id="PF11316">
    <property type="entry name" value="Rhamno_transf"/>
    <property type="match status" value="1"/>
</dbReference>
<evidence type="ECO:0008006" key="3">
    <source>
        <dbReference type="Google" id="ProtNLM"/>
    </source>
</evidence>